<dbReference type="VEuPathDB" id="MicrosporidiaDB:EHP00_1990"/>
<dbReference type="SUPFAM" id="SSF52540">
    <property type="entry name" value="P-loop containing nucleoside triphosphate hydrolases"/>
    <property type="match status" value="1"/>
</dbReference>
<dbReference type="GO" id="GO:0003689">
    <property type="term" value="F:DNA clamp loader activity"/>
    <property type="evidence" value="ECO:0007669"/>
    <property type="project" value="TreeGrafter"/>
</dbReference>
<dbReference type="Gene3D" id="3.40.50.300">
    <property type="entry name" value="P-loop containing nucleotide triphosphate hydrolases"/>
    <property type="match status" value="1"/>
</dbReference>
<protein>
    <submittedName>
        <fullName evidence="6">RfcS2</fullName>
    </submittedName>
</protein>
<dbReference type="CDD" id="cd00009">
    <property type="entry name" value="AAA"/>
    <property type="match status" value="1"/>
</dbReference>
<dbReference type="AlphaFoldDB" id="A0A1W0E3C2"/>
<evidence type="ECO:0000313" key="6">
    <source>
        <dbReference type="EMBL" id="OQS53745.1"/>
    </source>
</evidence>
<dbReference type="GO" id="GO:0006261">
    <property type="term" value="P:DNA-templated DNA replication"/>
    <property type="evidence" value="ECO:0007669"/>
    <property type="project" value="TreeGrafter"/>
</dbReference>
<proteinExistence type="inferred from homology"/>
<dbReference type="GO" id="GO:0005663">
    <property type="term" value="C:DNA replication factor C complex"/>
    <property type="evidence" value="ECO:0007669"/>
    <property type="project" value="TreeGrafter"/>
</dbReference>
<dbReference type="InterPro" id="IPR003593">
    <property type="entry name" value="AAA+_ATPase"/>
</dbReference>
<keyword evidence="7" id="KW-1185">Reference proteome</keyword>
<dbReference type="STRING" id="646526.A0A1W0E3C2"/>
<dbReference type="GO" id="GO:0016887">
    <property type="term" value="F:ATP hydrolysis activity"/>
    <property type="evidence" value="ECO:0007669"/>
    <property type="project" value="InterPro"/>
</dbReference>
<dbReference type="InterPro" id="IPR050238">
    <property type="entry name" value="DNA_Rep/Repair_Clamp_Loader"/>
</dbReference>
<comment type="similarity">
    <text evidence="1">Belongs to the activator 1 small subunits family.</text>
</comment>
<dbReference type="Proteomes" id="UP000192758">
    <property type="component" value="Unassembled WGS sequence"/>
</dbReference>
<evidence type="ECO:0000259" key="5">
    <source>
        <dbReference type="SMART" id="SM00382"/>
    </source>
</evidence>
<dbReference type="EMBL" id="MNPJ01000026">
    <property type="protein sequence ID" value="OQS53745.1"/>
    <property type="molecule type" value="Genomic_DNA"/>
</dbReference>
<dbReference type="InterPro" id="IPR027417">
    <property type="entry name" value="P-loop_NTPase"/>
</dbReference>
<evidence type="ECO:0000313" key="7">
    <source>
        <dbReference type="Proteomes" id="UP000192758"/>
    </source>
</evidence>
<keyword evidence="2" id="KW-0235">DNA replication</keyword>
<dbReference type="OrthoDB" id="4199794at2759"/>
<keyword evidence="4" id="KW-0067">ATP-binding</keyword>
<sequence>MENNFLNLNNFIAPEWVLKLLEKGKTANNIPHLLLYDPPGTGKTTFAKLLTKEKECLMLNASDERGISTIRNKVKVFAQFNKQKFIVLDECENLTKDSQTCLRRILEDYNSTTFIFITNYFSKIIDPIKSRTLKIRFKSNLSDIVNNLERENGVTGDELNKILIETEGDIRKTKYIMHGLSVVKMNKNVKLESSKIIEYFTGAFIYDKNKTYVENVEENQFNSVPAVNCIKYLVKRNESYENAIILGELERMALNGVPEEIIYERIKNITNISLD</sequence>
<evidence type="ECO:0000256" key="3">
    <source>
        <dbReference type="ARBA" id="ARBA00022741"/>
    </source>
</evidence>
<dbReference type="PANTHER" id="PTHR11669:SF20">
    <property type="entry name" value="REPLICATION FACTOR C SUBUNIT 4"/>
    <property type="match status" value="1"/>
</dbReference>
<gene>
    <name evidence="6" type="primary">rfcS2</name>
    <name evidence="6" type="ORF">EHP00_1990</name>
</gene>
<evidence type="ECO:0000256" key="2">
    <source>
        <dbReference type="ARBA" id="ARBA00022705"/>
    </source>
</evidence>
<feature type="domain" description="AAA+ ATPase" evidence="5">
    <location>
        <begin position="29"/>
        <end position="139"/>
    </location>
</feature>
<dbReference type="Pfam" id="PF00004">
    <property type="entry name" value="AAA"/>
    <property type="match status" value="1"/>
</dbReference>
<dbReference type="GO" id="GO:0005524">
    <property type="term" value="F:ATP binding"/>
    <property type="evidence" value="ECO:0007669"/>
    <property type="project" value="UniProtKB-KW"/>
</dbReference>
<dbReference type="SMART" id="SM00382">
    <property type="entry name" value="AAA"/>
    <property type="match status" value="1"/>
</dbReference>
<dbReference type="PANTHER" id="PTHR11669">
    <property type="entry name" value="REPLICATION FACTOR C / DNA POLYMERASE III GAMMA-TAU SUBUNIT"/>
    <property type="match status" value="1"/>
</dbReference>
<evidence type="ECO:0000256" key="1">
    <source>
        <dbReference type="ARBA" id="ARBA00005378"/>
    </source>
</evidence>
<name>A0A1W0E3C2_9MICR</name>
<organism evidence="6 7">
    <name type="scientific">Ecytonucleospora hepatopenaei</name>
    <dbReference type="NCBI Taxonomy" id="646526"/>
    <lineage>
        <taxon>Eukaryota</taxon>
        <taxon>Fungi</taxon>
        <taxon>Fungi incertae sedis</taxon>
        <taxon>Microsporidia</taxon>
        <taxon>Enterocytozoonidae</taxon>
        <taxon>Ecytonucleospora</taxon>
    </lineage>
</organism>
<evidence type="ECO:0000256" key="4">
    <source>
        <dbReference type="ARBA" id="ARBA00022840"/>
    </source>
</evidence>
<dbReference type="GO" id="GO:0006281">
    <property type="term" value="P:DNA repair"/>
    <property type="evidence" value="ECO:0007669"/>
    <property type="project" value="TreeGrafter"/>
</dbReference>
<dbReference type="InterPro" id="IPR003959">
    <property type="entry name" value="ATPase_AAA_core"/>
</dbReference>
<comment type="caution">
    <text evidence="6">The sequence shown here is derived from an EMBL/GenBank/DDBJ whole genome shotgun (WGS) entry which is preliminary data.</text>
</comment>
<accession>A0A1W0E3C2</accession>
<keyword evidence="3" id="KW-0547">Nucleotide-binding</keyword>
<reference evidence="6 7" key="1">
    <citation type="journal article" date="2017" name="Environ. Microbiol.">
        <title>Decay of the glycolytic pathway and adaptation to intranuclear parasitism within Enterocytozoonidae microsporidia.</title>
        <authorList>
            <person name="Wiredu Boakye D."/>
            <person name="Jaroenlak P."/>
            <person name="Prachumwat A."/>
            <person name="Williams T.A."/>
            <person name="Bateman K.S."/>
            <person name="Itsathitphaisarn O."/>
            <person name="Sritunyalucksana K."/>
            <person name="Paszkiewicz K.H."/>
            <person name="Moore K.A."/>
            <person name="Stentiford G.D."/>
            <person name="Williams B.A."/>
        </authorList>
    </citation>
    <scope>NUCLEOTIDE SEQUENCE [LARGE SCALE GENOMIC DNA]</scope>
    <source>
        <strain evidence="6 7">TH1</strain>
    </source>
</reference>